<dbReference type="PROSITE" id="PS51367">
    <property type="entry name" value="THAUMATIN_2"/>
    <property type="match status" value="1"/>
</dbReference>
<dbReference type="SMART" id="SM00205">
    <property type="entry name" value="THN"/>
    <property type="match status" value="1"/>
</dbReference>
<gene>
    <name evidence="2" type="ORF">ABZ071_29345</name>
</gene>
<feature type="domain" description="Ricin B lectin" evidence="1">
    <location>
        <begin position="287"/>
        <end position="415"/>
    </location>
</feature>
<dbReference type="InterPro" id="IPR035992">
    <property type="entry name" value="Ricin_B-like_lectins"/>
</dbReference>
<evidence type="ECO:0000313" key="2">
    <source>
        <dbReference type="EMBL" id="MEU0155927.1"/>
    </source>
</evidence>
<evidence type="ECO:0000259" key="1">
    <source>
        <dbReference type="SMART" id="SM00458"/>
    </source>
</evidence>
<dbReference type="Proteomes" id="UP001550348">
    <property type="component" value="Unassembled WGS sequence"/>
</dbReference>
<protein>
    <submittedName>
        <fullName evidence="2">Thaumatin family protein</fullName>
    </submittedName>
</protein>
<keyword evidence="3" id="KW-1185">Reference proteome</keyword>
<dbReference type="PANTHER" id="PTHR31013">
    <property type="entry name" value="THAUMATIN FAMILY PROTEIN-RELATED"/>
    <property type="match status" value="1"/>
</dbReference>
<accession>A0ABV2VUA3</accession>
<dbReference type="SMART" id="SM00458">
    <property type="entry name" value="RICIN"/>
    <property type="match status" value="1"/>
</dbReference>
<dbReference type="Gene3D" id="2.60.110.10">
    <property type="entry name" value="Thaumatin"/>
    <property type="match status" value="1"/>
</dbReference>
<dbReference type="RefSeq" id="WP_355667481.1">
    <property type="nucleotide sequence ID" value="NZ_JBEXRX010000137.1"/>
</dbReference>
<dbReference type="Pfam" id="PF00314">
    <property type="entry name" value="Thaumatin"/>
    <property type="match status" value="1"/>
</dbReference>
<name>A0ABV2VUA3_9ACTN</name>
<dbReference type="InterPro" id="IPR000772">
    <property type="entry name" value="Ricin_B_lectin"/>
</dbReference>
<dbReference type="PANTHER" id="PTHR31013:SF2">
    <property type="entry name" value="THAUMATIN-LIKE PROTEIN"/>
    <property type="match status" value="1"/>
</dbReference>
<dbReference type="SUPFAM" id="SSF50370">
    <property type="entry name" value="Ricin B-like lectins"/>
    <property type="match status" value="1"/>
</dbReference>
<reference evidence="2 3" key="1">
    <citation type="submission" date="2024-06" db="EMBL/GenBank/DDBJ databases">
        <title>The Natural Products Discovery Center: Release of the First 8490 Sequenced Strains for Exploring Actinobacteria Biosynthetic Diversity.</title>
        <authorList>
            <person name="Kalkreuter E."/>
            <person name="Kautsar S.A."/>
            <person name="Yang D."/>
            <person name="Bader C.D."/>
            <person name="Teijaro C.N."/>
            <person name="Fluegel L."/>
            <person name="Davis C.M."/>
            <person name="Simpson J.R."/>
            <person name="Lauterbach L."/>
            <person name="Steele A.D."/>
            <person name="Gui C."/>
            <person name="Meng S."/>
            <person name="Li G."/>
            <person name="Viehrig K."/>
            <person name="Ye F."/>
            <person name="Su P."/>
            <person name="Kiefer A.F."/>
            <person name="Nichols A."/>
            <person name="Cepeda A.J."/>
            <person name="Yan W."/>
            <person name="Fan B."/>
            <person name="Jiang Y."/>
            <person name="Adhikari A."/>
            <person name="Zheng C.-J."/>
            <person name="Schuster L."/>
            <person name="Cowan T.M."/>
            <person name="Smanski M.J."/>
            <person name="Chevrette M.G."/>
            <person name="De Carvalho L.P.S."/>
            <person name="Shen B."/>
        </authorList>
    </citation>
    <scope>NUCLEOTIDE SEQUENCE [LARGE SCALE GENOMIC DNA]</scope>
    <source>
        <strain evidence="2 3">NPDC006286</strain>
    </source>
</reference>
<dbReference type="Gene3D" id="2.80.10.50">
    <property type="match status" value="2"/>
</dbReference>
<dbReference type="InterPro" id="IPR001938">
    <property type="entry name" value="Thaumatin"/>
</dbReference>
<proteinExistence type="predicted"/>
<dbReference type="Pfam" id="PF00652">
    <property type="entry name" value="Ricin_B_lectin"/>
    <property type="match status" value="1"/>
</dbReference>
<dbReference type="PROSITE" id="PS50231">
    <property type="entry name" value="RICIN_B_LECTIN"/>
    <property type="match status" value="1"/>
</dbReference>
<dbReference type="SUPFAM" id="SSF49870">
    <property type="entry name" value="Osmotin, thaumatin-like protein"/>
    <property type="match status" value="1"/>
</dbReference>
<comment type="caution">
    <text evidence="2">The sequence shown here is derived from an EMBL/GenBank/DDBJ whole genome shotgun (WGS) entry which is preliminary data.</text>
</comment>
<dbReference type="EMBL" id="JBEXRX010000137">
    <property type="protein sequence ID" value="MEU0155927.1"/>
    <property type="molecule type" value="Genomic_DNA"/>
</dbReference>
<evidence type="ECO:0000313" key="3">
    <source>
        <dbReference type="Proteomes" id="UP001550348"/>
    </source>
</evidence>
<sequence length="417" mass="44621">MTGKTGISRIRAARLKGMAAYVMLALLTLGLIVVMPSLSDAATGERVTFVNATGETLWVGATPSADGSRDINGLPTLQPGQSATIVIPDGDQPSYWRGRFFARQRCTGEPGSTFRCLVGDCGVHADRCERTSDPVSLAEFNFNQNDPGAPWYNVSYVDALSLTITIDTPDHPRPTIAGSCATSDCSAGQMLAACPAALAVTDPQVGDRINCINPNRDAESDYTTALRAFAPRAYLWSTHDQVPDNETMFNCVGCTDLVVTFHNPVPMNRRLADRPQLASAQGAAAAAVAVFELRGYADKCIDAPGGDSADGAQLQLWDCNGTPGQRFTRGPNDSLVLLDKCMDVAWASQDNGAKVQLAWCNGGPAQVWTIDGPFLRNPHSGRCVDVRDWNSANGAPLQIWDCNPAGQANQSWRVANR</sequence>
<dbReference type="InterPro" id="IPR037176">
    <property type="entry name" value="Osmotin/thaumatin-like_sf"/>
</dbReference>
<organism evidence="2 3">
    <name type="scientific">Micromonospora fulviviridis</name>
    <dbReference type="NCBI Taxonomy" id="47860"/>
    <lineage>
        <taxon>Bacteria</taxon>
        <taxon>Bacillati</taxon>
        <taxon>Actinomycetota</taxon>
        <taxon>Actinomycetes</taxon>
        <taxon>Micromonosporales</taxon>
        <taxon>Micromonosporaceae</taxon>
        <taxon>Micromonospora</taxon>
    </lineage>
</organism>